<dbReference type="Proteomes" id="UP001341840">
    <property type="component" value="Unassembled WGS sequence"/>
</dbReference>
<feature type="compositionally biased region" description="Basic residues" evidence="1">
    <location>
        <begin position="1"/>
        <end position="11"/>
    </location>
</feature>
<feature type="region of interest" description="Disordered" evidence="1">
    <location>
        <begin position="1"/>
        <end position="45"/>
    </location>
</feature>
<reference evidence="2 3" key="1">
    <citation type="journal article" date="2023" name="Plants (Basel)">
        <title>Bridging the Gap: Combining Genomics and Transcriptomics Approaches to Understand Stylosanthes scabra, an Orphan Legume from the Brazilian Caatinga.</title>
        <authorList>
            <person name="Ferreira-Neto J.R.C."/>
            <person name="da Silva M.D."/>
            <person name="Binneck E."/>
            <person name="de Melo N.F."/>
            <person name="da Silva R.H."/>
            <person name="de Melo A.L.T.M."/>
            <person name="Pandolfi V."/>
            <person name="Bustamante F.O."/>
            <person name="Brasileiro-Vidal A.C."/>
            <person name="Benko-Iseppon A.M."/>
        </authorList>
    </citation>
    <scope>NUCLEOTIDE SEQUENCE [LARGE SCALE GENOMIC DNA]</scope>
    <source>
        <tissue evidence="2">Leaves</tissue>
    </source>
</reference>
<feature type="compositionally biased region" description="Basic and acidic residues" evidence="1">
    <location>
        <begin position="12"/>
        <end position="21"/>
    </location>
</feature>
<protein>
    <submittedName>
        <fullName evidence="2">Uncharacterized protein</fullName>
    </submittedName>
</protein>
<sequence length="191" mass="21094">MPQLRLRRARMQRPDIRRRGAECGGGSGSQLGDGGPPSNRYGPSSDMYELFSCGEQTMNQIAHGYVMSRATDDAVYQPSPPMQPHPDYSQPCQGFQYYQPSPQQQYQLPSPHCQTYYQPSSPRGLSYITSPPLAISHRHRSPGMTTSRTSLFARGHSGVRGITACPPATHHLISTIILGTRATGTRLLVMF</sequence>
<proteinExistence type="predicted"/>
<gene>
    <name evidence="2" type="ORF">PIB30_023925</name>
</gene>
<feature type="compositionally biased region" description="Gly residues" evidence="1">
    <location>
        <begin position="22"/>
        <end position="35"/>
    </location>
</feature>
<dbReference type="EMBL" id="JASCZI010151119">
    <property type="protein sequence ID" value="MED6169716.1"/>
    <property type="molecule type" value="Genomic_DNA"/>
</dbReference>
<comment type="caution">
    <text evidence="2">The sequence shown here is derived from an EMBL/GenBank/DDBJ whole genome shotgun (WGS) entry which is preliminary data.</text>
</comment>
<evidence type="ECO:0000256" key="1">
    <source>
        <dbReference type="SAM" id="MobiDB-lite"/>
    </source>
</evidence>
<evidence type="ECO:0000313" key="2">
    <source>
        <dbReference type="EMBL" id="MED6169716.1"/>
    </source>
</evidence>
<evidence type="ECO:0000313" key="3">
    <source>
        <dbReference type="Proteomes" id="UP001341840"/>
    </source>
</evidence>
<accession>A0ABU6V8Q6</accession>
<keyword evidence="3" id="KW-1185">Reference proteome</keyword>
<organism evidence="2 3">
    <name type="scientific">Stylosanthes scabra</name>
    <dbReference type="NCBI Taxonomy" id="79078"/>
    <lineage>
        <taxon>Eukaryota</taxon>
        <taxon>Viridiplantae</taxon>
        <taxon>Streptophyta</taxon>
        <taxon>Embryophyta</taxon>
        <taxon>Tracheophyta</taxon>
        <taxon>Spermatophyta</taxon>
        <taxon>Magnoliopsida</taxon>
        <taxon>eudicotyledons</taxon>
        <taxon>Gunneridae</taxon>
        <taxon>Pentapetalae</taxon>
        <taxon>rosids</taxon>
        <taxon>fabids</taxon>
        <taxon>Fabales</taxon>
        <taxon>Fabaceae</taxon>
        <taxon>Papilionoideae</taxon>
        <taxon>50 kb inversion clade</taxon>
        <taxon>dalbergioids sensu lato</taxon>
        <taxon>Dalbergieae</taxon>
        <taxon>Pterocarpus clade</taxon>
        <taxon>Stylosanthes</taxon>
    </lineage>
</organism>
<name>A0ABU6V8Q6_9FABA</name>